<protein>
    <submittedName>
        <fullName evidence="1">Uncharacterized protein</fullName>
    </submittedName>
</protein>
<proteinExistence type="predicted"/>
<dbReference type="EMBL" id="AFCV01000096">
    <property type="protein sequence ID" value="EHC96313.1"/>
    <property type="molecule type" value="Genomic_DNA"/>
</dbReference>
<evidence type="ECO:0000313" key="1">
    <source>
        <dbReference type="EMBL" id="EHC96313.1"/>
    </source>
</evidence>
<dbReference type="AlphaFoldDB" id="A0A6C8H8U4"/>
<evidence type="ECO:0000313" key="2">
    <source>
        <dbReference type="Proteomes" id="UP000003915"/>
    </source>
</evidence>
<comment type="caution">
    <text evidence="1">The sequence shown here is derived from an EMBL/GenBank/DDBJ whole genome shotgun (WGS) entry which is preliminary data.</text>
</comment>
<gene>
    <name evidence="1" type="ORF">LTSEUGA_0337</name>
</gene>
<organism evidence="1 2">
    <name type="scientific">Salmonella enterica subsp. enterica serovar Uganda str. R8-3404</name>
    <dbReference type="NCBI Taxonomy" id="913083"/>
    <lineage>
        <taxon>Bacteria</taxon>
        <taxon>Pseudomonadati</taxon>
        <taxon>Pseudomonadota</taxon>
        <taxon>Gammaproteobacteria</taxon>
        <taxon>Enterobacterales</taxon>
        <taxon>Enterobacteriaceae</taxon>
        <taxon>Salmonella</taxon>
    </lineage>
</organism>
<name>A0A6C8H8U4_SALET</name>
<dbReference type="Proteomes" id="UP000003915">
    <property type="component" value="Unassembled WGS sequence"/>
</dbReference>
<reference evidence="1 2" key="1">
    <citation type="journal article" date="2011" name="BMC Genomics">
        <title>Genome sequencing reveals diversification of virulence factor content and possible host adaptation in distinct subpopulations of Salmonella enterica.</title>
        <authorList>
            <person name="den Bakker H.C."/>
            <person name="Moreno Switt A.I."/>
            <person name="Govoni G."/>
            <person name="Cummings C.A."/>
            <person name="Ranieri M.L."/>
            <person name="Degoricija L."/>
            <person name="Hoelzer K."/>
            <person name="Rodriguez-Rivera L.D."/>
            <person name="Brown S."/>
            <person name="Bolchacova E."/>
            <person name="Furtado M.R."/>
            <person name="Wiedmann M."/>
        </authorList>
    </citation>
    <scope>NUCLEOTIDE SEQUENCE [LARGE SCALE GENOMIC DNA]</scope>
    <source>
        <strain evidence="1 2">R8-3404</strain>
    </source>
</reference>
<sequence>MWRYNWMNSVKPGGATLIRLIQRDIPFIEKAFEVSVGN</sequence>
<accession>A0A6C8H8U4</accession>